<dbReference type="Pfam" id="PF00534">
    <property type="entry name" value="Glycos_transf_1"/>
    <property type="match status" value="1"/>
</dbReference>
<evidence type="ECO:0000259" key="2">
    <source>
        <dbReference type="Pfam" id="PF00534"/>
    </source>
</evidence>
<dbReference type="Proteomes" id="UP001232117">
    <property type="component" value="Chromosome"/>
</dbReference>
<evidence type="ECO:0000256" key="1">
    <source>
        <dbReference type="ARBA" id="ARBA00022679"/>
    </source>
</evidence>
<sequence>MKKDNNTLRCALIFLGPFPVGNVSSLRIMSYCKALAKEGAFVKVLLLAPTAEAAVNEFKSGNVEGVEYQYMTNITWKKKDTPTYVKFFYYVKGVLISFKYLRQDKINCLLSYHNELFSNIFFRIFTKIIGIPFIIDKTEYPNGYFKMSTFRKRIENFKLKMFDGFIVITNELERFYLQITNYEKSKFFLLPMTIDPQRYIGFEKDKDSKRYIAVVFGTHNRDGLFESVLAYHKYCKLKGEFYLDLILIGDFLGLCNSFPECNQILNYIKDHNLENNIEFKGLVSINEVPKILLNAKCLLTTPLEYVSGGFPTKLGEYLLSGVPVVATSAGEIEYYMTHNKNIFLSNVGDLESIAKNILFIDLNENEAKIIGESGKKIALTVFNAETYSEKFIEFLNSFSNSN</sequence>
<accession>A0ABY8N1P4</accession>
<dbReference type="PANTHER" id="PTHR46401">
    <property type="entry name" value="GLYCOSYLTRANSFERASE WBBK-RELATED"/>
    <property type="match status" value="1"/>
</dbReference>
<protein>
    <submittedName>
        <fullName evidence="3">Glycosyltransferase family 4 protein</fullName>
    </submittedName>
</protein>
<name>A0ABY8N1P4_9FLAO</name>
<keyword evidence="4" id="KW-1185">Reference proteome</keyword>
<keyword evidence="1" id="KW-0808">Transferase</keyword>
<dbReference type="RefSeq" id="WP_264533695.1">
    <property type="nucleotide sequence ID" value="NZ_CP092332.1"/>
</dbReference>
<feature type="domain" description="Glycosyl transferase family 1" evidence="2">
    <location>
        <begin position="222"/>
        <end position="376"/>
    </location>
</feature>
<proteinExistence type="predicted"/>
<dbReference type="CDD" id="cd03801">
    <property type="entry name" value="GT4_PimA-like"/>
    <property type="match status" value="1"/>
</dbReference>
<organism evidence="3 4">
    <name type="scientific">Flavobacterium keumense</name>
    <dbReference type="NCBI Taxonomy" id="1306518"/>
    <lineage>
        <taxon>Bacteria</taxon>
        <taxon>Pseudomonadati</taxon>
        <taxon>Bacteroidota</taxon>
        <taxon>Flavobacteriia</taxon>
        <taxon>Flavobacteriales</taxon>
        <taxon>Flavobacteriaceae</taxon>
        <taxon>Flavobacterium</taxon>
    </lineage>
</organism>
<evidence type="ECO:0000313" key="3">
    <source>
        <dbReference type="EMBL" id="WGK93578.1"/>
    </source>
</evidence>
<dbReference type="SUPFAM" id="SSF53756">
    <property type="entry name" value="UDP-Glycosyltransferase/glycogen phosphorylase"/>
    <property type="match status" value="1"/>
</dbReference>
<reference evidence="3 4" key="2">
    <citation type="submission" date="2023-06" db="EMBL/GenBank/DDBJ databases">
        <title>Complete Genome Sequence of Flavobacterium keumense K3R-10.</title>
        <authorList>
            <person name="Jeong H."/>
            <person name="Jhang S.Y."/>
            <person name="Kim J.N."/>
        </authorList>
    </citation>
    <scope>NUCLEOTIDE SEQUENCE [LARGE SCALE GENOMIC DNA]</scope>
    <source>
        <strain evidence="3 4">K3R-10</strain>
    </source>
</reference>
<dbReference type="InterPro" id="IPR001296">
    <property type="entry name" value="Glyco_trans_1"/>
</dbReference>
<dbReference type="PANTHER" id="PTHR46401:SF2">
    <property type="entry name" value="GLYCOSYLTRANSFERASE WBBK-RELATED"/>
    <property type="match status" value="1"/>
</dbReference>
<reference evidence="3 4" key="1">
    <citation type="submission" date="2022-02" db="EMBL/GenBank/DDBJ databases">
        <authorList>
            <person name="Cha I.-T."/>
            <person name="Lee K.-E."/>
            <person name="Park S.-J."/>
        </authorList>
    </citation>
    <scope>NUCLEOTIDE SEQUENCE [LARGE SCALE GENOMIC DNA]</scope>
    <source>
        <strain evidence="3 4">K3R-10</strain>
    </source>
</reference>
<dbReference type="EMBL" id="CP092332">
    <property type="protein sequence ID" value="WGK93578.1"/>
    <property type="molecule type" value="Genomic_DNA"/>
</dbReference>
<evidence type="ECO:0000313" key="4">
    <source>
        <dbReference type="Proteomes" id="UP001232117"/>
    </source>
</evidence>
<dbReference type="Gene3D" id="3.40.50.2000">
    <property type="entry name" value="Glycogen Phosphorylase B"/>
    <property type="match status" value="2"/>
</dbReference>
<gene>
    <name evidence="3" type="ORF">MG292_05620</name>
</gene>